<evidence type="ECO:0000313" key="4">
    <source>
        <dbReference type="EMBL" id="CCO14130.1"/>
    </source>
</evidence>
<feature type="compositionally biased region" description="Gly residues" evidence="3">
    <location>
        <begin position="11"/>
        <end position="31"/>
    </location>
</feature>
<protein>
    <submittedName>
        <fullName evidence="4">Uncharacterized protein</fullName>
    </submittedName>
</protein>
<dbReference type="Proteomes" id="UP000198341">
    <property type="component" value="Chromosome 1"/>
</dbReference>
<name>K8ENW0_9CHLO</name>
<feature type="compositionally biased region" description="Pro residues" evidence="3">
    <location>
        <begin position="287"/>
        <end position="296"/>
    </location>
</feature>
<dbReference type="PANTHER" id="PTHR46527">
    <property type="entry name" value="NUCLEOPORIN-LIKE PROTEIN 2"/>
    <property type="match status" value="1"/>
</dbReference>
<dbReference type="RefSeq" id="XP_007515251.1">
    <property type="nucleotide sequence ID" value="XM_007515189.1"/>
</dbReference>
<dbReference type="OrthoDB" id="250836at2759"/>
<feature type="compositionally biased region" description="Gly residues" evidence="3">
    <location>
        <begin position="208"/>
        <end position="219"/>
    </location>
</feature>
<organism evidence="4 5">
    <name type="scientific">Bathycoccus prasinos</name>
    <dbReference type="NCBI Taxonomy" id="41875"/>
    <lineage>
        <taxon>Eukaryota</taxon>
        <taxon>Viridiplantae</taxon>
        <taxon>Chlorophyta</taxon>
        <taxon>Mamiellophyceae</taxon>
        <taxon>Mamiellales</taxon>
        <taxon>Bathycoccaceae</taxon>
        <taxon>Bathycoccus</taxon>
    </lineage>
</organism>
<dbReference type="GeneID" id="19017899"/>
<dbReference type="KEGG" id="bpg:Bathy01g01640"/>
<dbReference type="EMBL" id="FO082278">
    <property type="protein sequence ID" value="CCO14130.1"/>
    <property type="molecule type" value="Genomic_DNA"/>
</dbReference>
<keyword evidence="2" id="KW-0539">Nucleus</keyword>
<dbReference type="STRING" id="41875.K8ENW0"/>
<evidence type="ECO:0000256" key="2">
    <source>
        <dbReference type="ARBA" id="ARBA00023242"/>
    </source>
</evidence>
<accession>K8ENW0</accession>
<feature type="region of interest" description="Disordered" evidence="3">
    <location>
        <begin position="1"/>
        <end position="38"/>
    </location>
</feature>
<feature type="compositionally biased region" description="Low complexity" evidence="3">
    <location>
        <begin position="190"/>
        <end position="207"/>
    </location>
</feature>
<dbReference type="eggNOG" id="ENOG502RVHV">
    <property type="taxonomic scope" value="Eukaryota"/>
</dbReference>
<proteinExistence type="predicted"/>
<gene>
    <name evidence="4" type="ORF">Bathy01g01640</name>
</gene>
<dbReference type="AlphaFoldDB" id="K8ENW0"/>
<feature type="region of interest" description="Disordered" evidence="3">
    <location>
        <begin position="190"/>
        <end position="235"/>
    </location>
</feature>
<keyword evidence="5" id="KW-1185">Reference proteome</keyword>
<sequence length="296" mass="30693">MSNQWHRGGGRGRGGSGTRGGGRGGFGGGTNAGNQPRRDLLRDDFGVEFPLWPLTSYGPGASKNNLLGGDTSVEELRWVSGATRARTGNHVVVFDAFKEYARLKENDRTVLKSMPETQLKQVFDSVDQGTMKPAGLERKIEHQMVPSGGGGKAYERILPTATSSGVGGGSFGAFGGGATAAFGAVSSSPAQPFGGVQQQQQQQQQTSFGGGQIGFGRSSGFGNVPPTPSASPPYAGFTSTVPAAKPVVTVTSLAPQNQAAAANQFTPDFNPADPFGSRDFAVGQIPDQPPPPQYCT</sequence>
<dbReference type="GO" id="GO:0005634">
    <property type="term" value="C:nucleus"/>
    <property type="evidence" value="ECO:0007669"/>
    <property type="project" value="UniProtKB-SubCell"/>
</dbReference>
<evidence type="ECO:0000256" key="1">
    <source>
        <dbReference type="ARBA" id="ARBA00004123"/>
    </source>
</evidence>
<comment type="subcellular location">
    <subcellularLocation>
        <location evidence="1">Nucleus</location>
    </subcellularLocation>
</comment>
<reference evidence="4 5" key="1">
    <citation type="submission" date="2011-10" db="EMBL/GenBank/DDBJ databases">
        <authorList>
            <person name="Genoscope - CEA"/>
        </authorList>
    </citation>
    <scope>NUCLEOTIDE SEQUENCE [LARGE SCALE GENOMIC DNA]</scope>
    <source>
        <strain evidence="4 5">RCC 1105</strain>
    </source>
</reference>
<feature type="region of interest" description="Disordered" evidence="3">
    <location>
        <begin position="259"/>
        <end position="296"/>
    </location>
</feature>
<evidence type="ECO:0000313" key="5">
    <source>
        <dbReference type="Proteomes" id="UP000198341"/>
    </source>
</evidence>
<evidence type="ECO:0000256" key="3">
    <source>
        <dbReference type="SAM" id="MobiDB-lite"/>
    </source>
</evidence>
<dbReference type="InterPro" id="IPR051767">
    <property type="entry name" value="Nucleoporin_NUP42"/>
</dbReference>
<dbReference type="PANTHER" id="PTHR46527:SF1">
    <property type="entry name" value="NUCLEOPORIN NUP42"/>
    <property type="match status" value="1"/>
</dbReference>